<evidence type="ECO:0000313" key="8">
    <source>
        <dbReference type="Proteomes" id="UP000822688"/>
    </source>
</evidence>
<dbReference type="PANTHER" id="PTHR21818:SF0">
    <property type="entry name" value="FANCONI ANEMIA GROUP I PROTEIN"/>
    <property type="match status" value="1"/>
</dbReference>
<feature type="region of interest" description="Disordered" evidence="1">
    <location>
        <begin position="963"/>
        <end position="986"/>
    </location>
</feature>
<reference evidence="7" key="1">
    <citation type="submission" date="2020-06" db="EMBL/GenBank/DDBJ databases">
        <title>WGS assembly of Ceratodon purpureus strain R40.</title>
        <authorList>
            <person name="Carey S.B."/>
            <person name="Jenkins J."/>
            <person name="Shu S."/>
            <person name="Lovell J.T."/>
            <person name="Sreedasyam A."/>
            <person name="Maumus F."/>
            <person name="Tiley G.P."/>
            <person name="Fernandez-Pozo N."/>
            <person name="Barry K."/>
            <person name="Chen C."/>
            <person name="Wang M."/>
            <person name="Lipzen A."/>
            <person name="Daum C."/>
            <person name="Saski C.A."/>
            <person name="Payton A.C."/>
            <person name="Mcbreen J.C."/>
            <person name="Conrad R.E."/>
            <person name="Kollar L.M."/>
            <person name="Olsson S."/>
            <person name="Huttunen S."/>
            <person name="Landis J.B."/>
            <person name="Wickett N.J."/>
            <person name="Johnson M.G."/>
            <person name="Rensing S.A."/>
            <person name="Grimwood J."/>
            <person name="Schmutz J."/>
            <person name="Mcdaniel S.F."/>
        </authorList>
    </citation>
    <scope>NUCLEOTIDE SEQUENCE</scope>
    <source>
        <strain evidence="7">R40</strain>
    </source>
</reference>
<evidence type="ECO:0000259" key="2">
    <source>
        <dbReference type="Pfam" id="PF14675"/>
    </source>
</evidence>
<accession>A0A8T0J8F1</accession>
<protein>
    <recommendedName>
        <fullName evidence="9">Fanconi anemia group I protein</fullName>
    </recommendedName>
</protein>
<evidence type="ECO:0008006" key="9">
    <source>
        <dbReference type="Google" id="ProtNLM"/>
    </source>
</evidence>
<dbReference type="Pfam" id="PF14675">
    <property type="entry name" value="FANCI_S1"/>
    <property type="match status" value="1"/>
</dbReference>
<sequence length="1532" mass="171735">MEFDDEIVEEALAGGSSQVSQKQRSVAEVILSRNDELILEAFEKRCRDGNPGQAVLDYTRALFSFLMPLVEKDEFSRPAKLLVLVVVRVIELINEQKLSADRKVLECLSFFAQEMSSLPCRLLPSVVEVVVSNLEINGANDEGRSLDLLPNCLSIISSSNEPVLVSGEQGDNLQISGREYKEHIVSRFLGIPWSKRLLTRMTCMLRELLLDSDQIEEFLRKVFVHMKEVEPQDLPSLIYQLVLLASRGHKRAIISGIMSFFSKLQKSELQEAGQHGSKSGVDVFRQVEGTVVLHINFAVKQDPALGAEWLAVARSNHGAFSPFMVAVLLSLARIQRFEQQCFDILKTAAARPFQDCERCRDSLWAMSALGAACLRTAKDTESSFMRTVQSSAFGWDHIIPSVVQLGFILIESGAGGRSLSAEDIGPTERATDTQDLGLKMLVIAFKVHEIARDEIIEQSKCRIIGLKSQQSALIIRMLAQLVHKYPQLMLDHGSRLKECLDYFTFLPSNPASSIIRALCPLFQLSRDLQDYTILVLRKSMFSREESTRMIAAEGLLDLIIADKQSRVHLNRNSESESWLRMSMSEASSSQSVSQQVPRRGLSGRNKNLLQELLGLLRRCLSQQVCVREILYKRLPGLLLMDPASAEEVFDLVWSHFRHFFEEKEDGAVILKLNDCVVIRNMNLHLEEPFDHLLACVYQLLTLQPQKAPGEDSSTAGDAFGFTFSEDQDKSQLSSGELLGSAFSKIRKAVQSSSLGDFKLDRTENFSLETVEGERKLEQGRLFLGVLEVLIDAAVSELTRTEEESRKNEIKQELKSYLSLFDTLYQIVNQKQHVKAAKHLFKSGSTTKPLSGRGRKPKEAGAQAGNAGQGKQVKFAVPRAVLERRVPFLSGSCIAYLLHTAAEEDDLTLLPFALSSCFRYLKGIASAPVVGKDGPTSIELHDHDWKVVANPLFRIILTNKTETATPHSPIENPQEKPKKGRKPSEDLAEGPMLNAVKSLDALCRTALQRDCLPEILREISLDFNPEAIDEAPDSSNVCAFGILEGLDGKLLNHWISKHIQPLILELLDRSQFKEIEVLAKLLLLLGRKLPPPMMKKQAMWVTNFCKEKSVSNVGAASALVDLALSLKNPPEDLALAREFSSELLKLMRIDESQVQDASLDYPIIENTTKTALAGLLLQNGEKVLKDMEWLVTKIKALKPVRRSENRNTMAGFLATPRRLQLEEVLHTRMEAVVFMLSDFCSMSLTGAMAEHFLKFATHLYKCLAASTKMCIATKGFIQMTPSNRFQKLAEVACTKLTAPLYMFMAVMQRDQNENQSSSKIRREGRTIPNLIYHIEDYERYLIQLSRITKVNLMRHAKRSTARDFKIQDTGKKARPVAHRSRGSQRTRRATDQPAEPEEEGEEEPEEEPEEEREEEGEERDEEIGEQVEGAEVEEAEEEEPVNEEGVDEDETEENIAEDLEAEEIGAGDGDQEENDAVVADSDEEALHADPSHVFESRPSGGSAPKRRSRVVDSDDETDDEQPVSHQVPAKRRR</sequence>
<dbReference type="Pfam" id="PF14676">
    <property type="entry name" value="FANCI_S2"/>
    <property type="match status" value="1"/>
</dbReference>
<dbReference type="Pfam" id="PF14679">
    <property type="entry name" value="FANCI_HD1"/>
    <property type="match status" value="1"/>
</dbReference>
<feature type="compositionally biased region" description="Basic and acidic residues" evidence="1">
    <location>
        <begin position="972"/>
        <end position="984"/>
    </location>
</feature>
<gene>
    <name evidence="7" type="ORF">KC19_1G179000</name>
</gene>
<evidence type="ECO:0000259" key="6">
    <source>
        <dbReference type="Pfam" id="PF14680"/>
    </source>
</evidence>
<evidence type="ECO:0000259" key="3">
    <source>
        <dbReference type="Pfam" id="PF14676"/>
    </source>
</evidence>
<dbReference type="InterPro" id="IPR029312">
    <property type="entry name" value="FANCI_HD2"/>
</dbReference>
<evidence type="ECO:0000259" key="4">
    <source>
        <dbReference type="Pfam" id="PF14678"/>
    </source>
</evidence>
<dbReference type="GO" id="GO:0006281">
    <property type="term" value="P:DNA repair"/>
    <property type="evidence" value="ECO:0007669"/>
    <property type="project" value="InterPro"/>
</dbReference>
<dbReference type="EMBL" id="CM026421">
    <property type="protein sequence ID" value="KAG0591492.1"/>
    <property type="molecule type" value="Genomic_DNA"/>
</dbReference>
<feature type="domain" description="FANCI solenoid 1" evidence="2">
    <location>
        <begin position="84"/>
        <end position="300"/>
    </location>
</feature>
<evidence type="ECO:0000256" key="1">
    <source>
        <dbReference type="SAM" id="MobiDB-lite"/>
    </source>
</evidence>
<dbReference type="InterPro" id="IPR029314">
    <property type="entry name" value="FANCI_S4"/>
</dbReference>
<dbReference type="InterPro" id="IPR029315">
    <property type="entry name" value="FANCI_S2"/>
</dbReference>
<feature type="compositionally biased region" description="Basic and acidic residues" evidence="1">
    <location>
        <begin position="1483"/>
        <end position="1494"/>
    </location>
</feature>
<organism evidence="7 8">
    <name type="scientific">Ceratodon purpureus</name>
    <name type="common">Fire moss</name>
    <name type="synonym">Dicranum purpureum</name>
    <dbReference type="NCBI Taxonomy" id="3225"/>
    <lineage>
        <taxon>Eukaryota</taxon>
        <taxon>Viridiplantae</taxon>
        <taxon>Streptophyta</taxon>
        <taxon>Embryophyta</taxon>
        <taxon>Bryophyta</taxon>
        <taxon>Bryophytina</taxon>
        <taxon>Bryopsida</taxon>
        <taxon>Dicranidae</taxon>
        <taxon>Pseudoditrichales</taxon>
        <taxon>Ditrichaceae</taxon>
        <taxon>Ceratodon</taxon>
    </lineage>
</organism>
<dbReference type="PANTHER" id="PTHR21818">
    <property type="entry name" value="BC025462 PROTEIN"/>
    <property type="match status" value="1"/>
</dbReference>
<proteinExistence type="predicted"/>
<dbReference type="Proteomes" id="UP000822688">
    <property type="component" value="Chromosome 1"/>
</dbReference>
<dbReference type="GO" id="GO:0070182">
    <property type="term" value="F:DNA polymerase binding"/>
    <property type="evidence" value="ECO:0007669"/>
    <property type="project" value="TreeGrafter"/>
</dbReference>
<feature type="compositionally biased region" description="Basic residues" evidence="1">
    <location>
        <begin position="1371"/>
        <end position="1386"/>
    </location>
</feature>
<dbReference type="InterPro" id="IPR026171">
    <property type="entry name" value="FANCI"/>
</dbReference>
<comment type="caution">
    <text evidence="7">The sequence shown here is derived from an EMBL/GenBank/DDBJ whole genome shotgun (WGS) entry which is preliminary data.</text>
</comment>
<feature type="domain" description="FANCI helical" evidence="5">
    <location>
        <begin position="305"/>
        <end position="370"/>
    </location>
</feature>
<evidence type="ECO:0000259" key="5">
    <source>
        <dbReference type="Pfam" id="PF14679"/>
    </source>
</evidence>
<feature type="domain" description="FANCI solenoid 2" evidence="3">
    <location>
        <begin position="398"/>
        <end position="556"/>
    </location>
</feature>
<dbReference type="Pfam" id="PF14678">
    <property type="entry name" value="FANCI_S4"/>
    <property type="match status" value="1"/>
</dbReference>
<feature type="compositionally biased region" description="Basic and acidic residues" evidence="1">
    <location>
        <begin position="1359"/>
        <end position="1370"/>
    </location>
</feature>
<dbReference type="Pfam" id="PF14680">
    <property type="entry name" value="FANCI_HD2"/>
    <property type="match status" value="1"/>
</dbReference>
<keyword evidence="8" id="KW-1185">Reference proteome</keyword>
<name>A0A8T0J8F1_CERPU</name>
<feature type="compositionally biased region" description="Acidic residues" evidence="1">
    <location>
        <begin position="1393"/>
        <end position="1482"/>
    </location>
</feature>
<feature type="domain" description="FANCI solenoid 4" evidence="4">
    <location>
        <begin position="1135"/>
        <end position="1369"/>
    </location>
</feature>
<feature type="region of interest" description="Disordered" evidence="1">
    <location>
        <begin position="1356"/>
        <end position="1532"/>
    </location>
</feature>
<evidence type="ECO:0000313" key="7">
    <source>
        <dbReference type="EMBL" id="KAG0591492.1"/>
    </source>
</evidence>
<dbReference type="InterPro" id="IPR029310">
    <property type="entry name" value="FANCI_HD1"/>
</dbReference>
<feature type="domain" description="FANCI helical" evidence="6">
    <location>
        <begin position="582"/>
        <end position="822"/>
    </location>
</feature>
<feature type="region of interest" description="Disordered" evidence="1">
    <location>
        <begin position="843"/>
        <end position="866"/>
    </location>
</feature>
<dbReference type="InterPro" id="IPR029308">
    <property type="entry name" value="FANCI_S1"/>
</dbReference>